<feature type="region of interest" description="Disordered" evidence="4">
    <location>
        <begin position="231"/>
        <end position="252"/>
    </location>
</feature>
<keyword evidence="2 3" id="KW-0539">Nucleus</keyword>
<dbReference type="GO" id="GO:0000978">
    <property type="term" value="F:RNA polymerase II cis-regulatory region sequence-specific DNA binding"/>
    <property type="evidence" value="ECO:0007669"/>
    <property type="project" value="TreeGrafter"/>
</dbReference>
<feature type="region of interest" description="Disordered" evidence="4">
    <location>
        <begin position="63"/>
        <end position="104"/>
    </location>
</feature>
<feature type="DNA-binding region" description="HMG box" evidence="3">
    <location>
        <begin position="101"/>
        <end position="170"/>
    </location>
</feature>
<reference evidence="6 7" key="1">
    <citation type="submission" date="2019-02" db="EMBL/GenBank/DDBJ databases">
        <title>Genome sequencing of the rare red list fungi Hericium alpestre (H. flagellum).</title>
        <authorList>
            <person name="Buettner E."/>
            <person name="Kellner H."/>
        </authorList>
    </citation>
    <scope>NUCLEOTIDE SEQUENCE [LARGE SCALE GENOMIC DNA]</scope>
    <source>
        <strain evidence="6 7">DSM 108284</strain>
    </source>
</reference>
<evidence type="ECO:0000313" key="6">
    <source>
        <dbReference type="EMBL" id="TFY75020.1"/>
    </source>
</evidence>
<sequence>MPCQRNLSPPTNYITAPISYEAYDQASPVYAYGATAVPPSSSFDNSFLPQTFSLPLRPLEELYKLPSPPSTEGSLTPSPSSYSPDLPETPKRVSRRGPDHIPRPPNAFMIFRSKFVAEAKEIKTIERDHRHVSRIVASAWKMLPSEQRKVFEDLARDAKAAHALRYPNYRYKPVARDRARRKTKRNDPEDLLRDKEIGRLWSQGKKGDELLVAVGELDKDLAAGKVALPSSSAQSPVAKVEDSDTPPFRSPLLAPRRVVSMPAKLAEPSPRWATRMPTTNYSSPPMASLEAPAMPVQNCAPPTLMHLMQPHTTIHDQSGPYFSSPTSWTHPAEPVIPPFIASSQSYVGADMAPALALWGSPMQSSEEYFTMSMEWNQEAMPAPANDFTLANFLNGVDTQYPWGDGAL</sequence>
<feature type="domain" description="HMG box" evidence="5">
    <location>
        <begin position="101"/>
        <end position="170"/>
    </location>
</feature>
<feature type="compositionally biased region" description="Polar residues" evidence="4">
    <location>
        <begin position="70"/>
        <end position="83"/>
    </location>
</feature>
<keyword evidence="7" id="KW-1185">Reference proteome</keyword>
<dbReference type="InterPro" id="IPR051356">
    <property type="entry name" value="SOX/SOX-like_TF"/>
</dbReference>
<dbReference type="STRING" id="135208.A0A4Y9ZL86"/>
<dbReference type="Proteomes" id="UP000298061">
    <property type="component" value="Unassembled WGS sequence"/>
</dbReference>
<proteinExistence type="predicted"/>
<dbReference type="InterPro" id="IPR009071">
    <property type="entry name" value="HMG_box_dom"/>
</dbReference>
<evidence type="ECO:0000259" key="5">
    <source>
        <dbReference type="PROSITE" id="PS50118"/>
    </source>
</evidence>
<evidence type="ECO:0000256" key="3">
    <source>
        <dbReference type="PROSITE-ProRule" id="PRU00267"/>
    </source>
</evidence>
<dbReference type="SUPFAM" id="SSF47095">
    <property type="entry name" value="HMG-box"/>
    <property type="match status" value="1"/>
</dbReference>
<dbReference type="Gene3D" id="1.10.30.10">
    <property type="entry name" value="High mobility group box domain"/>
    <property type="match status" value="1"/>
</dbReference>
<feature type="compositionally biased region" description="Basic and acidic residues" evidence="4">
    <location>
        <begin position="88"/>
        <end position="102"/>
    </location>
</feature>
<dbReference type="PANTHER" id="PTHR45789:SF2">
    <property type="entry name" value="FI18025P1"/>
    <property type="match status" value="1"/>
</dbReference>
<gene>
    <name evidence="6" type="ORF">EWM64_g8993</name>
</gene>
<evidence type="ECO:0000256" key="2">
    <source>
        <dbReference type="ARBA" id="ARBA00023242"/>
    </source>
</evidence>
<dbReference type="EMBL" id="SFCI01001756">
    <property type="protein sequence ID" value="TFY75020.1"/>
    <property type="molecule type" value="Genomic_DNA"/>
</dbReference>
<name>A0A4Y9ZL86_9AGAM</name>
<comment type="caution">
    <text evidence="6">The sequence shown here is derived from an EMBL/GenBank/DDBJ whole genome shotgun (WGS) entry which is preliminary data.</text>
</comment>
<evidence type="ECO:0000256" key="4">
    <source>
        <dbReference type="SAM" id="MobiDB-lite"/>
    </source>
</evidence>
<dbReference type="AlphaFoldDB" id="A0A4Y9ZL86"/>
<dbReference type="SMART" id="SM00398">
    <property type="entry name" value="HMG"/>
    <property type="match status" value="1"/>
</dbReference>
<protein>
    <recommendedName>
        <fullName evidence="5">HMG box domain-containing protein</fullName>
    </recommendedName>
</protein>
<dbReference type="GO" id="GO:0005634">
    <property type="term" value="C:nucleus"/>
    <property type="evidence" value="ECO:0007669"/>
    <property type="project" value="UniProtKB-UniRule"/>
</dbReference>
<dbReference type="CDD" id="cd01389">
    <property type="entry name" value="HMG-box_ROX1-like"/>
    <property type="match status" value="1"/>
</dbReference>
<dbReference type="OrthoDB" id="6247875at2759"/>
<dbReference type="Pfam" id="PF00505">
    <property type="entry name" value="HMG_box"/>
    <property type="match status" value="1"/>
</dbReference>
<dbReference type="PROSITE" id="PS50118">
    <property type="entry name" value="HMG_BOX_2"/>
    <property type="match status" value="1"/>
</dbReference>
<dbReference type="PANTHER" id="PTHR45789">
    <property type="entry name" value="FI18025P1"/>
    <property type="match status" value="1"/>
</dbReference>
<dbReference type="GO" id="GO:0000981">
    <property type="term" value="F:DNA-binding transcription factor activity, RNA polymerase II-specific"/>
    <property type="evidence" value="ECO:0007669"/>
    <property type="project" value="TreeGrafter"/>
</dbReference>
<dbReference type="InterPro" id="IPR036910">
    <property type="entry name" value="HMG_box_dom_sf"/>
</dbReference>
<keyword evidence="1 3" id="KW-0238">DNA-binding</keyword>
<evidence type="ECO:0000256" key="1">
    <source>
        <dbReference type="ARBA" id="ARBA00023125"/>
    </source>
</evidence>
<organism evidence="6 7">
    <name type="scientific">Hericium alpestre</name>
    <dbReference type="NCBI Taxonomy" id="135208"/>
    <lineage>
        <taxon>Eukaryota</taxon>
        <taxon>Fungi</taxon>
        <taxon>Dikarya</taxon>
        <taxon>Basidiomycota</taxon>
        <taxon>Agaricomycotina</taxon>
        <taxon>Agaricomycetes</taxon>
        <taxon>Russulales</taxon>
        <taxon>Hericiaceae</taxon>
        <taxon>Hericium</taxon>
    </lineage>
</organism>
<evidence type="ECO:0000313" key="7">
    <source>
        <dbReference type="Proteomes" id="UP000298061"/>
    </source>
</evidence>
<accession>A0A4Y9ZL86</accession>